<comment type="caution">
    <text evidence="1">The sequence shown here is derived from an EMBL/GenBank/DDBJ whole genome shotgun (WGS) entry which is preliminary data.</text>
</comment>
<reference evidence="1 2" key="1">
    <citation type="submission" date="2021-06" db="EMBL/GenBank/DDBJ databases">
        <authorList>
            <person name="Palmer J.M."/>
        </authorList>
    </citation>
    <scope>NUCLEOTIDE SEQUENCE [LARGE SCALE GENOMIC DNA]</scope>
    <source>
        <strain evidence="2">if_2019</strain>
        <tissue evidence="1">Muscle</tissue>
    </source>
</reference>
<accession>A0ABV0T098</accession>
<dbReference type="Proteomes" id="UP001482620">
    <property type="component" value="Unassembled WGS sequence"/>
</dbReference>
<organism evidence="1 2">
    <name type="scientific">Ilyodon furcidens</name>
    <name type="common">goldbreast splitfin</name>
    <dbReference type="NCBI Taxonomy" id="33524"/>
    <lineage>
        <taxon>Eukaryota</taxon>
        <taxon>Metazoa</taxon>
        <taxon>Chordata</taxon>
        <taxon>Craniata</taxon>
        <taxon>Vertebrata</taxon>
        <taxon>Euteleostomi</taxon>
        <taxon>Actinopterygii</taxon>
        <taxon>Neopterygii</taxon>
        <taxon>Teleostei</taxon>
        <taxon>Neoteleostei</taxon>
        <taxon>Acanthomorphata</taxon>
        <taxon>Ovalentaria</taxon>
        <taxon>Atherinomorphae</taxon>
        <taxon>Cyprinodontiformes</taxon>
        <taxon>Goodeidae</taxon>
        <taxon>Ilyodon</taxon>
    </lineage>
</organism>
<dbReference type="EMBL" id="JAHRIQ010014834">
    <property type="protein sequence ID" value="MEQ2226293.1"/>
    <property type="molecule type" value="Genomic_DNA"/>
</dbReference>
<proteinExistence type="predicted"/>
<sequence length="164" mass="17654">MAAINNSNSSSSISSRDAAAACCDCGGPEPASSFLPINDFFFVEKPRPPLLPLFLTTHSYPGGMAAGSAFTWTEGEDAEQVGDGGGSIIIRSFVQNKHKPRGFGTESAQFSRILQRRKADTCRPSAVCMCLSAPSHSSNIIKILIKTVRCFFLNIFASLKPYEL</sequence>
<evidence type="ECO:0000313" key="1">
    <source>
        <dbReference type="EMBL" id="MEQ2226293.1"/>
    </source>
</evidence>
<gene>
    <name evidence="1" type="ORF">ILYODFUR_026036</name>
</gene>
<evidence type="ECO:0000313" key="2">
    <source>
        <dbReference type="Proteomes" id="UP001482620"/>
    </source>
</evidence>
<keyword evidence="2" id="KW-1185">Reference proteome</keyword>
<name>A0ABV0T098_9TELE</name>
<protein>
    <submittedName>
        <fullName evidence="1">Uncharacterized protein</fullName>
    </submittedName>
</protein>